<evidence type="ECO:0000313" key="2">
    <source>
        <dbReference type="EMBL" id="BAH06513.1"/>
    </source>
</evidence>
<dbReference type="KEGG" id="ckr:CKR_1462"/>
<dbReference type="Proteomes" id="UP000007969">
    <property type="component" value="Chromosome"/>
</dbReference>
<dbReference type="SUPFAM" id="SSF53335">
    <property type="entry name" value="S-adenosyl-L-methionine-dependent methyltransferases"/>
    <property type="match status" value="1"/>
</dbReference>
<dbReference type="CDD" id="cd02440">
    <property type="entry name" value="AdoMet_MTases"/>
    <property type="match status" value="1"/>
</dbReference>
<dbReference type="Gene3D" id="3.40.50.150">
    <property type="entry name" value="Vaccinia Virus protein VP39"/>
    <property type="match status" value="1"/>
</dbReference>
<dbReference type="InterPro" id="IPR029063">
    <property type="entry name" value="SAM-dependent_MTases_sf"/>
</dbReference>
<dbReference type="Pfam" id="PF13649">
    <property type="entry name" value="Methyltransf_25"/>
    <property type="match status" value="1"/>
</dbReference>
<proteinExistence type="predicted"/>
<dbReference type="InterPro" id="IPR041698">
    <property type="entry name" value="Methyltransf_25"/>
</dbReference>
<protein>
    <recommendedName>
        <fullName evidence="1">Methyltransferase domain-containing protein</fullName>
    </recommendedName>
</protein>
<dbReference type="PANTHER" id="PTHR43591">
    <property type="entry name" value="METHYLTRANSFERASE"/>
    <property type="match status" value="1"/>
</dbReference>
<organism evidence="2 3">
    <name type="scientific">Clostridium kluyveri (strain NBRC 12016)</name>
    <dbReference type="NCBI Taxonomy" id="583346"/>
    <lineage>
        <taxon>Bacteria</taxon>
        <taxon>Bacillati</taxon>
        <taxon>Bacillota</taxon>
        <taxon>Clostridia</taxon>
        <taxon>Eubacteriales</taxon>
        <taxon>Clostridiaceae</taxon>
        <taxon>Clostridium</taxon>
    </lineage>
</organism>
<dbReference type="AlphaFoldDB" id="B9E1Y8"/>
<accession>B9E1Y8</accession>
<name>B9E1Y8_CLOK1</name>
<dbReference type="EMBL" id="AP009049">
    <property type="protein sequence ID" value="BAH06513.1"/>
    <property type="molecule type" value="Genomic_DNA"/>
</dbReference>
<sequence length="234" mass="27009">MKVAVKFALQWGENMNESKIKKAYAISKNIYDDTLTQTKWWSKLYIWFFWGGIKDIEIANKVLKMIPDDFAGKLLDVPVGTGVFTLNKYSMLPNAQITCVDYSEDMLLQAKKRFSHSKLKNINYMQGDVGNLEFNNETFDIILSMNGFHAFPDKEKAFLETTRVLKKGGIFCGCFYIKGQCKLTDFIVNSLLAKKGWFTPPFQSIEELRLKLSSLYSNIEIDNQKSMVYFKCIK</sequence>
<reference evidence="3" key="1">
    <citation type="submission" date="2005-09" db="EMBL/GenBank/DDBJ databases">
        <title>Complete genome sequence of Clostridium kluyveri and comparative genomics of Clostridia species.</title>
        <authorList>
            <person name="Inui M."/>
            <person name="Nonaka H."/>
            <person name="Shinoda Y."/>
            <person name="Ikenaga Y."/>
            <person name="Abe M."/>
            <person name="Naito K."/>
            <person name="Vertes A.A."/>
            <person name="Yukawa H."/>
        </authorList>
    </citation>
    <scope>NUCLEOTIDE SEQUENCE [LARGE SCALE GENOMIC DNA]</scope>
    <source>
        <strain evidence="3">NBRC 12016</strain>
    </source>
</reference>
<gene>
    <name evidence="2" type="ordered locus">CKR_1462</name>
</gene>
<feature type="domain" description="Methyltransferase" evidence="1">
    <location>
        <begin position="75"/>
        <end position="169"/>
    </location>
</feature>
<evidence type="ECO:0000259" key="1">
    <source>
        <dbReference type="Pfam" id="PF13649"/>
    </source>
</evidence>
<dbReference type="HOGENOM" id="CLU_088943_0_0_9"/>
<evidence type="ECO:0000313" key="3">
    <source>
        <dbReference type="Proteomes" id="UP000007969"/>
    </source>
</evidence>